<organism evidence="1 2">
    <name type="scientific">Gigaspora margarita</name>
    <dbReference type="NCBI Taxonomy" id="4874"/>
    <lineage>
        <taxon>Eukaryota</taxon>
        <taxon>Fungi</taxon>
        <taxon>Fungi incertae sedis</taxon>
        <taxon>Mucoromycota</taxon>
        <taxon>Glomeromycotina</taxon>
        <taxon>Glomeromycetes</taxon>
        <taxon>Diversisporales</taxon>
        <taxon>Gigasporaceae</taxon>
        <taxon>Gigaspora</taxon>
    </lineage>
</organism>
<protein>
    <submittedName>
        <fullName evidence="1">18173_t:CDS:1</fullName>
    </submittedName>
</protein>
<gene>
    <name evidence="1" type="ORF">GMARGA_LOCUS18732</name>
</gene>
<dbReference type="EMBL" id="CAJVQB010015178">
    <property type="protein sequence ID" value="CAG8772949.1"/>
    <property type="molecule type" value="Genomic_DNA"/>
</dbReference>
<dbReference type="InterPro" id="IPR014756">
    <property type="entry name" value="Ig_E-set"/>
</dbReference>
<proteinExistence type="predicted"/>
<evidence type="ECO:0000313" key="1">
    <source>
        <dbReference type="EMBL" id="CAG8772949.1"/>
    </source>
</evidence>
<evidence type="ECO:0000313" key="2">
    <source>
        <dbReference type="Proteomes" id="UP000789901"/>
    </source>
</evidence>
<dbReference type="SUPFAM" id="SSF81296">
    <property type="entry name" value="E set domains"/>
    <property type="match status" value="1"/>
</dbReference>
<feature type="non-terminal residue" evidence="1">
    <location>
        <position position="1"/>
    </location>
</feature>
<name>A0ABN7VHY2_GIGMA</name>
<dbReference type="Gene3D" id="2.60.40.1520">
    <property type="entry name" value="Hemocyanin, C-terminal domain"/>
    <property type="match status" value="1"/>
</dbReference>
<accession>A0ABN7VHY2</accession>
<dbReference type="InterPro" id="IPR037020">
    <property type="entry name" value="Hemocyanin_C_sf"/>
</dbReference>
<dbReference type="Proteomes" id="UP000789901">
    <property type="component" value="Unassembled WGS sequence"/>
</dbReference>
<sequence>PIHEEYLSNKFLLNYNEKFEIKDLQNKYDYQLPNSSIGPGSTKIIDGWLSAINKSIDDSIFYNDPNKLGCTIDPDHINNDGFEDNEWKAKWYCLVDETFNPQVFFDAPNIEIKPCNFYFVFKDELVKVCQGGKKDRWQEYTKKIMYKSNILEPVAMLYYCSCSWPYHLLLPCETREGINFKLFEFISDWNIDKVPDSTEEGSLIRLFLNKVIKIKTGLKKQKKESSTLVSYQKSAQRSYTEELYDPSYCYQNEIKDEKGKCKILTRCQGFEDISCTGWSKDSKIQISINANNRRAKAKYYNDGTNDMIVFE</sequence>
<comment type="caution">
    <text evidence="1">The sequence shown here is derived from an EMBL/GenBank/DDBJ whole genome shotgun (WGS) entry which is preliminary data.</text>
</comment>
<keyword evidence="2" id="KW-1185">Reference proteome</keyword>
<reference evidence="1 2" key="1">
    <citation type="submission" date="2021-06" db="EMBL/GenBank/DDBJ databases">
        <authorList>
            <person name="Kallberg Y."/>
            <person name="Tangrot J."/>
            <person name="Rosling A."/>
        </authorList>
    </citation>
    <scope>NUCLEOTIDE SEQUENCE [LARGE SCALE GENOMIC DNA]</scope>
    <source>
        <strain evidence="1 2">120-4 pot B 10/14</strain>
    </source>
</reference>